<dbReference type="InterPro" id="IPR001005">
    <property type="entry name" value="SANT/Myb"/>
</dbReference>
<gene>
    <name evidence="3" type="ORF">PECAL_2P01500</name>
</gene>
<dbReference type="OrthoDB" id="2143914at2759"/>
<dbReference type="PANTHER" id="PTHR48125:SF12">
    <property type="entry name" value="AT HOOK TRANSCRIPTION FACTOR FAMILY-RELATED"/>
    <property type="match status" value="1"/>
</dbReference>
<keyword evidence="4" id="KW-1185">Reference proteome</keyword>
<dbReference type="AlphaFoldDB" id="A0A8J2SGA4"/>
<evidence type="ECO:0000313" key="3">
    <source>
        <dbReference type="EMBL" id="CAH0367141.1"/>
    </source>
</evidence>
<evidence type="ECO:0000256" key="1">
    <source>
        <dbReference type="SAM" id="MobiDB-lite"/>
    </source>
</evidence>
<feature type="compositionally biased region" description="Basic and acidic residues" evidence="1">
    <location>
        <begin position="452"/>
        <end position="464"/>
    </location>
</feature>
<feature type="compositionally biased region" description="Pro residues" evidence="1">
    <location>
        <begin position="506"/>
        <end position="521"/>
    </location>
</feature>
<sequence length="616" mass="66487">MAETTYIEPPEIDDLGLFAWAPEAERQSANFAAAMAAGGLEPVCYRGRFARVLYVADDGKLCVRFINEKGEDLAGFYNTKMVLRGDVTRVDELGRALSDDHSIYTHTTAPPATTAPLPDGPPPPSCDDCPRRSGASRPPLAENKAPPGSTKRSVPVVSKKSPARRPPPAKVSRTSDAARDATVLNFDDAAAAPSTGPPRPQSPTPDARQPPPAAPTHQLPPQPRPPVSPLLALQKREAALVLEFVGFASSVAHTCKTAHGHMTEFRHELINEDVKYHVDPSNPRAMDHTRQGMYNGDDIVAPLRVEAHGGKEWERRYVTEHYESLQSNQTPLTKPEKRMIVVLEEKFRNTRGKWPKIAQRLGNGRTDNQVKNYFYQTGQDRPWSCCDKCGQWRLREKGTVVVEGAHWTCADGGRKCTEPCDSVLPETVEEAPAEAPSAAADDSESDDEETLEVMRARVQPRQDESSSDDESDNEEPETVEEASVEAPADAAVGMPMALGDDDALQQPPPPDVVEQTAPPPLESEDENTPMTEAPAADAVPESVAAVDGGGSAPLVQQPAAPVAAPPADPAAELDASFAELKLKFSVGNRSDFRDALAAFNAKALTAYDAAPKSMDI</sequence>
<feature type="compositionally biased region" description="Low complexity" evidence="1">
    <location>
        <begin position="552"/>
        <end position="562"/>
    </location>
</feature>
<proteinExistence type="predicted"/>
<feature type="region of interest" description="Disordered" evidence="1">
    <location>
        <begin position="428"/>
        <end position="568"/>
    </location>
</feature>
<feature type="compositionally biased region" description="Acidic residues" evidence="1">
    <location>
        <begin position="441"/>
        <end position="451"/>
    </location>
</feature>
<dbReference type="InterPro" id="IPR009057">
    <property type="entry name" value="Homeodomain-like_sf"/>
</dbReference>
<accession>A0A8J2SGA4</accession>
<reference evidence="3" key="1">
    <citation type="submission" date="2021-11" db="EMBL/GenBank/DDBJ databases">
        <authorList>
            <consortium name="Genoscope - CEA"/>
            <person name="William W."/>
        </authorList>
    </citation>
    <scope>NUCLEOTIDE SEQUENCE</scope>
</reference>
<dbReference type="PANTHER" id="PTHR48125">
    <property type="entry name" value="LP07818P1"/>
    <property type="match status" value="1"/>
</dbReference>
<evidence type="ECO:0000259" key="2">
    <source>
        <dbReference type="Pfam" id="PF00249"/>
    </source>
</evidence>
<organism evidence="3 4">
    <name type="scientific">Pelagomonas calceolata</name>
    <dbReference type="NCBI Taxonomy" id="35677"/>
    <lineage>
        <taxon>Eukaryota</taxon>
        <taxon>Sar</taxon>
        <taxon>Stramenopiles</taxon>
        <taxon>Ochrophyta</taxon>
        <taxon>Pelagophyceae</taxon>
        <taxon>Pelagomonadales</taxon>
        <taxon>Pelagomonadaceae</taxon>
        <taxon>Pelagomonas</taxon>
    </lineage>
</organism>
<evidence type="ECO:0000313" key="4">
    <source>
        <dbReference type="Proteomes" id="UP000789595"/>
    </source>
</evidence>
<feature type="compositionally biased region" description="Low complexity" evidence="1">
    <location>
        <begin position="105"/>
        <end position="117"/>
    </location>
</feature>
<dbReference type="SUPFAM" id="SSF46689">
    <property type="entry name" value="Homeodomain-like"/>
    <property type="match status" value="1"/>
</dbReference>
<feature type="compositionally biased region" description="Acidic residues" evidence="1">
    <location>
        <begin position="465"/>
        <end position="483"/>
    </location>
</feature>
<comment type="caution">
    <text evidence="3">The sequence shown here is derived from an EMBL/GenBank/DDBJ whole genome shotgun (WGS) entry which is preliminary data.</text>
</comment>
<dbReference type="Gene3D" id="1.10.10.60">
    <property type="entry name" value="Homeodomain-like"/>
    <property type="match status" value="1"/>
</dbReference>
<dbReference type="Proteomes" id="UP000789595">
    <property type="component" value="Unassembled WGS sequence"/>
</dbReference>
<feature type="domain" description="Myb-like" evidence="2">
    <location>
        <begin position="352"/>
        <end position="376"/>
    </location>
</feature>
<dbReference type="EMBL" id="CAKKNE010000002">
    <property type="protein sequence ID" value="CAH0367141.1"/>
    <property type="molecule type" value="Genomic_DNA"/>
</dbReference>
<name>A0A8J2SGA4_9STRA</name>
<dbReference type="Pfam" id="PF00249">
    <property type="entry name" value="Myb_DNA-binding"/>
    <property type="match status" value="1"/>
</dbReference>
<protein>
    <recommendedName>
        <fullName evidence="2">Myb-like domain-containing protein</fullName>
    </recommendedName>
</protein>
<dbReference type="CDD" id="cd00167">
    <property type="entry name" value="SANT"/>
    <property type="match status" value="1"/>
</dbReference>
<feature type="region of interest" description="Disordered" evidence="1">
    <location>
        <begin position="101"/>
        <end position="228"/>
    </location>
</feature>
<feature type="compositionally biased region" description="Pro residues" evidence="1">
    <location>
        <begin position="195"/>
        <end position="228"/>
    </location>
</feature>